<dbReference type="Proteomes" id="UP001139485">
    <property type="component" value="Unassembled WGS sequence"/>
</dbReference>
<proteinExistence type="predicted"/>
<sequence length="193" mass="21422">MTIAPRRTRREEIIEIAARVFAKTGFRATSLAEVAAEVGVSQPGLLHHFKTKDALILAVLQQRDAEDEEWMAGALDPDDVTLETWVRVIAERNLGQPGLVRLFTLTAAESLDADHPAHEYFSQRHLHSRAALTAIVRRDQEAGRVHTDLDPEVVAIEVLAMMNGLQLFWLSAGDVDLVGLLMAHVRRYRTGAA</sequence>
<evidence type="ECO:0000313" key="7">
    <source>
        <dbReference type="Proteomes" id="UP001139485"/>
    </source>
</evidence>
<dbReference type="PANTHER" id="PTHR47506">
    <property type="entry name" value="TRANSCRIPTIONAL REGULATORY PROTEIN"/>
    <property type="match status" value="1"/>
</dbReference>
<dbReference type="InterPro" id="IPR009057">
    <property type="entry name" value="Homeodomain-like_sf"/>
</dbReference>
<keyword evidence="1" id="KW-0805">Transcription regulation</keyword>
<keyword evidence="3" id="KW-0804">Transcription</keyword>
<keyword evidence="7" id="KW-1185">Reference proteome</keyword>
<dbReference type="Pfam" id="PF00440">
    <property type="entry name" value="TetR_N"/>
    <property type="match status" value="1"/>
</dbReference>
<dbReference type="PRINTS" id="PR00455">
    <property type="entry name" value="HTHTETR"/>
</dbReference>
<accession>A0A9X2D8N6</accession>
<feature type="domain" description="HTH tetR-type" evidence="5">
    <location>
        <begin position="7"/>
        <end position="67"/>
    </location>
</feature>
<reference evidence="6" key="1">
    <citation type="submission" date="2022-05" db="EMBL/GenBank/DDBJ databases">
        <authorList>
            <person name="Tuo L."/>
        </authorList>
    </citation>
    <scope>NUCLEOTIDE SEQUENCE</scope>
    <source>
        <strain evidence="6">BSK12Z-4</strain>
    </source>
</reference>
<organism evidence="6 7">
    <name type="scientific">Nocardioides bruguierae</name>
    <dbReference type="NCBI Taxonomy" id="2945102"/>
    <lineage>
        <taxon>Bacteria</taxon>
        <taxon>Bacillati</taxon>
        <taxon>Actinomycetota</taxon>
        <taxon>Actinomycetes</taxon>
        <taxon>Propionibacteriales</taxon>
        <taxon>Nocardioidaceae</taxon>
        <taxon>Nocardioides</taxon>
    </lineage>
</organism>
<evidence type="ECO:0000259" key="5">
    <source>
        <dbReference type="PROSITE" id="PS50977"/>
    </source>
</evidence>
<dbReference type="AlphaFoldDB" id="A0A9X2D8N6"/>
<dbReference type="SUPFAM" id="SSF46689">
    <property type="entry name" value="Homeodomain-like"/>
    <property type="match status" value="1"/>
</dbReference>
<dbReference type="PROSITE" id="PS50977">
    <property type="entry name" value="HTH_TETR_2"/>
    <property type="match status" value="1"/>
</dbReference>
<dbReference type="GO" id="GO:0003677">
    <property type="term" value="F:DNA binding"/>
    <property type="evidence" value="ECO:0007669"/>
    <property type="project" value="UniProtKB-UniRule"/>
</dbReference>
<dbReference type="PANTHER" id="PTHR47506:SF6">
    <property type="entry name" value="HTH-TYPE TRANSCRIPTIONAL REPRESSOR NEMR"/>
    <property type="match status" value="1"/>
</dbReference>
<dbReference type="RefSeq" id="WP_250056236.1">
    <property type="nucleotide sequence ID" value="NZ_JAMJPH010000028.1"/>
</dbReference>
<dbReference type="Gene3D" id="1.10.357.10">
    <property type="entry name" value="Tetracycline Repressor, domain 2"/>
    <property type="match status" value="1"/>
</dbReference>
<dbReference type="InterPro" id="IPR001647">
    <property type="entry name" value="HTH_TetR"/>
</dbReference>
<evidence type="ECO:0000256" key="1">
    <source>
        <dbReference type="ARBA" id="ARBA00023015"/>
    </source>
</evidence>
<evidence type="ECO:0000313" key="6">
    <source>
        <dbReference type="EMBL" id="MCM0621371.1"/>
    </source>
</evidence>
<name>A0A9X2D8N6_9ACTN</name>
<keyword evidence="2 4" id="KW-0238">DNA-binding</keyword>
<gene>
    <name evidence="6" type="ORF">M8330_13835</name>
</gene>
<dbReference type="InterPro" id="IPR036271">
    <property type="entry name" value="Tet_transcr_reg_TetR-rel_C_sf"/>
</dbReference>
<evidence type="ECO:0000256" key="3">
    <source>
        <dbReference type="ARBA" id="ARBA00023163"/>
    </source>
</evidence>
<evidence type="ECO:0000256" key="2">
    <source>
        <dbReference type="ARBA" id="ARBA00023125"/>
    </source>
</evidence>
<dbReference type="SUPFAM" id="SSF48498">
    <property type="entry name" value="Tetracyclin repressor-like, C-terminal domain"/>
    <property type="match status" value="1"/>
</dbReference>
<dbReference type="EMBL" id="JAMOIL010000017">
    <property type="protein sequence ID" value="MCM0621371.1"/>
    <property type="molecule type" value="Genomic_DNA"/>
</dbReference>
<protein>
    <submittedName>
        <fullName evidence="6">TetR/AcrR family transcriptional regulator</fullName>
    </submittedName>
</protein>
<evidence type="ECO:0000256" key="4">
    <source>
        <dbReference type="PROSITE-ProRule" id="PRU00335"/>
    </source>
</evidence>
<comment type="caution">
    <text evidence="6">The sequence shown here is derived from an EMBL/GenBank/DDBJ whole genome shotgun (WGS) entry which is preliminary data.</text>
</comment>
<feature type="DNA-binding region" description="H-T-H motif" evidence="4">
    <location>
        <begin position="30"/>
        <end position="49"/>
    </location>
</feature>